<organism evidence="7 8">
    <name type="scientific">Ziziphus jujuba var. spinosa</name>
    <dbReference type="NCBI Taxonomy" id="714518"/>
    <lineage>
        <taxon>Eukaryota</taxon>
        <taxon>Viridiplantae</taxon>
        <taxon>Streptophyta</taxon>
        <taxon>Embryophyta</taxon>
        <taxon>Tracheophyta</taxon>
        <taxon>Spermatophyta</taxon>
        <taxon>Magnoliopsida</taxon>
        <taxon>eudicotyledons</taxon>
        <taxon>Gunneridae</taxon>
        <taxon>Pentapetalae</taxon>
        <taxon>rosids</taxon>
        <taxon>fabids</taxon>
        <taxon>Rosales</taxon>
        <taxon>Rhamnaceae</taxon>
        <taxon>Paliureae</taxon>
        <taxon>Ziziphus</taxon>
    </lineage>
</organism>
<keyword evidence="5" id="KW-0812">Transmembrane</keyword>
<protein>
    <recommendedName>
        <fullName evidence="6">Protein kinase domain-containing protein</fullName>
    </recommendedName>
</protein>
<evidence type="ECO:0000256" key="3">
    <source>
        <dbReference type="ARBA" id="ARBA00022771"/>
    </source>
</evidence>
<dbReference type="SUPFAM" id="SSF56112">
    <property type="entry name" value="Protein kinase-like (PK-like)"/>
    <property type="match status" value="1"/>
</dbReference>
<comment type="caution">
    <text evidence="7">The sequence shown here is derived from an EMBL/GenBank/DDBJ whole genome shotgun (WGS) entry which is preliminary data.</text>
</comment>
<dbReference type="GO" id="GO:0006457">
    <property type="term" value="P:protein folding"/>
    <property type="evidence" value="ECO:0007669"/>
    <property type="project" value="InterPro"/>
</dbReference>
<keyword evidence="3" id="KW-0863">Zinc-finger</keyword>
<accession>A0A978VMX3</accession>
<dbReference type="InterPro" id="IPR001623">
    <property type="entry name" value="DnaJ_domain"/>
</dbReference>
<dbReference type="GO" id="GO:0030544">
    <property type="term" value="F:Hsp70 protein binding"/>
    <property type="evidence" value="ECO:0007669"/>
    <property type="project" value="InterPro"/>
</dbReference>
<keyword evidence="5" id="KW-1133">Transmembrane helix</keyword>
<dbReference type="AlphaFoldDB" id="A0A978VMX3"/>
<evidence type="ECO:0000256" key="2">
    <source>
        <dbReference type="ARBA" id="ARBA00022737"/>
    </source>
</evidence>
<dbReference type="Proteomes" id="UP000813462">
    <property type="component" value="Unassembled WGS sequence"/>
</dbReference>
<dbReference type="Pfam" id="PF00069">
    <property type="entry name" value="Pkinase"/>
    <property type="match status" value="1"/>
</dbReference>
<proteinExistence type="predicted"/>
<dbReference type="GO" id="GO:0008270">
    <property type="term" value="F:zinc ion binding"/>
    <property type="evidence" value="ECO:0007669"/>
    <property type="project" value="UniProtKB-KW"/>
</dbReference>
<dbReference type="EMBL" id="JAEACU010000003">
    <property type="protein sequence ID" value="KAH7536898.1"/>
    <property type="molecule type" value="Genomic_DNA"/>
</dbReference>
<dbReference type="SUPFAM" id="SSF49493">
    <property type="entry name" value="HSP40/DnaJ peptide-binding domain"/>
    <property type="match status" value="1"/>
</dbReference>
<evidence type="ECO:0000256" key="1">
    <source>
        <dbReference type="ARBA" id="ARBA00022723"/>
    </source>
</evidence>
<dbReference type="PROSITE" id="PS50011">
    <property type="entry name" value="PROTEIN_KINASE_DOM"/>
    <property type="match status" value="1"/>
</dbReference>
<reference evidence="7" key="1">
    <citation type="journal article" date="2021" name="Front. Plant Sci.">
        <title>Chromosome-Scale Genome Assembly for Chinese Sour Jujube and Insights Into Its Genome Evolution and Domestication Signature.</title>
        <authorList>
            <person name="Shen L.-Y."/>
            <person name="Luo H."/>
            <person name="Wang X.-L."/>
            <person name="Wang X.-M."/>
            <person name="Qiu X.-J."/>
            <person name="Liu H."/>
            <person name="Zhou S.-S."/>
            <person name="Jia K.-H."/>
            <person name="Nie S."/>
            <person name="Bao Y.-T."/>
            <person name="Zhang R.-G."/>
            <person name="Yun Q.-Z."/>
            <person name="Chai Y.-H."/>
            <person name="Lu J.-Y."/>
            <person name="Li Y."/>
            <person name="Zhao S.-W."/>
            <person name="Mao J.-F."/>
            <person name="Jia S.-G."/>
            <person name="Mao Y.-M."/>
        </authorList>
    </citation>
    <scope>NUCLEOTIDE SEQUENCE</scope>
    <source>
        <strain evidence="7">AT0</strain>
        <tissue evidence="7">Leaf</tissue>
    </source>
</reference>
<gene>
    <name evidence="7" type="ORF">FEM48_Zijuj03G0034800</name>
</gene>
<evidence type="ECO:0000259" key="6">
    <source>
        <dbReference type="PROSITE" id="PS50011"/>
    </source>
</evidence>
<evidence type="ECO:0000313" key="8">
    <source>
        <dbReference type="Proteomes" id="UP000813462"/>
    </source>
</evidence>
<keyword evidence="1" id="KW-0479">Metal-binding</keyword>
<feature type="transmembrane region" description="Helical" evidence="5">
    <location>
        <begin position="208"/>
        <end position="228"/>
    </location>
</feature>
<evidence type="ECO:0000256" key="4">
    <source>
        <dbReference type="ARBA" id="ARBA00022833"/>
    </source>
</evidence>
<sequence length="377" mass="43613">MKKYSDDFRLRGTPLYMLLESIAFGEMIEASLDIWFLGCIAIGMMKGKYAWPSKMKMDLVRLLAFSNKEPELPHHTSAKGNDFLRKCFIRDPRKRWTAKMLLNHPFFKELAQAYEVLSDPQKHEIYHQCGEDALKEGMGGGGGGSSRGRRQRRGKDVINPFKVSLEDLYNGTSKKLSLSCNHACNECKMDQGLYSLEKLMKRCLSYEVFFFFFFFFLFVVLFFSMWLLTPLVCSFFCKHPKFKRKDDDQHTLLLTEALCGFQFIRTHLDGKQLLIESQPGEVVKPDQIKAINDEGDAKVPETLHERTSVQLTDMEPDECEETTLHDVNIEEEMRRKQAQQAKKAYVEDDDMHGGGQRVLCAQQYEKRSVVALINIFF</sequence>
<name>A0A978VMX3_ZIZJJ</name>
<dbReference type="PRINTS" id="PR00625">
    <property type="entry name" value="JDOMAIN"/>
</dbReference>
<dbReference type="InterPro" id="IPR011009">
    <property type="entry name" value="Kinase-like_dom_sf"/>
</dbReference>
<feature type="domain" description="Protein kinase" evidence="6">
    <location>
        <begin position="1"/>
        <end position="107"/>
    </location>
</feature>
<keyword evidence="5" id="KW-0472">Membrane</keyword>
<evidence type="ECO:0000313" key="7">
    <source>
        <dbReference type="EMBL" id="KAH7536898.1"/>
    </source>
</evidence>
<evidence type="ECO:0000256" key="5">
    <source>
        <dbReference type="SAM" id="Phobius"/>
    </source>
</evidence>
<dbReference type="InterPro" id="IPR008971">
    <property type="entry name" value="HSP40/DnaJ_pept-bd"/>
</dbReference>
<dbReference type="PANTHER" id="PTHR43888">
    <property type="entry name" value="DNAJ-LIKE-2, ISOFORM A-RELATED"/>
    <property type="match status" value="1"/>
</dbReference>
<dbReference type="GO" id="GO:0051082">
    <property type="term" value="F:unfolded protein binding"/>
    <property type="evidence" value="ECO:0007669"/>
    <property type="project" value="InterPro"/>
</dbReference>
<keyword evidence="2" id="KW-0677">Repeat</keyword>
<keyword evidence="4" id="KW-0862">Zinc</keyword>
<dbReference type="InterPro" id="IPR044713">
    <property type="entry name" value="DNJA1/2-like"/>
</dbReference>
<dbReference type="GO" id="GO:0005524">
    <property type="term" value="F:ATP binding"/>
    <property type="evidence" value="ECO:0007669"/>
    <property type="project" value="InterPro"/>
</dbReference>
<dbReference type="Gene3D" id="2.60.260.20">
    <property type="entry name" value="Urease metallochaperone UreE, N-terminal domain"/>
    <property type="match status" value="2"/>
</dbReference>
<dbReference type="InterPro" id="IPR000719">
    <property type="entry name" value="Prot_kinase_dom"/>
</dbReference>
<dbReference type="FunFam" id="2.60.260.20:FF:000003">
    <property type="entry name" value="DnaJ subfamily A member 2"/>
    <property type="match status" value="1"/>
</dbReference>
<dbReference type="GO" id="GO:0004672">
    <property type="term" value="F:protein kinase activity"/>
    <property type="evidence" value="ECO:0007669"/>
    <property type="project" value="InterPro"/>
</dbReference>
<dbReference type="Gene3D" id="1.10.510.10">
    <property type="entry name" value="Transferase(Phosphotransferase) domain 1"/>
    <property type="match status" value="1"/>
</dbReference>